<protein>
    <recommendedName>
        <fullName evidence="2">FecR protein domain-containing protein</fullName>
    </recommendedName>
</protein>
<dbReference type="Proteomes" id="UP000229307">
    <property type="component" value="Unassembled WGS sequence"/>
</dbReference>
<feature type="region of interest" description="Disordered" evidence="1">
    <location>
        <begin position="251"/>
        <end position="274"/>
    </location>
</feature>
<dbReference type="PANTHER" id="PTHR38731:SF1">
    <property type="entry name" value="FECR PROTEIN DOMAIN-CONTAINING PROTEIN"/>
    <property type="match status" value="1"/>
</dbReference>
<dbReference type="EMBL" id="PFMR01000084">
    <property type="protein sequence ID" value="PIZ17806.1"/>
    <property type="molecule type" value="Genomic_DNA"/>
</dbReference>
<evidence type="ECO:0000313" key="3">
    <source>
        <dbReference type="EMBL" id="PIZ17806.1"/>
    </source>
</evidence>
<feature type="domain" description="FecR protein" evidence="2">
    <location>
        <begin position="73"/>
        <end position="172"/>
    </location>
</feature>
<dbReference type="InterPro" id="IPR006860">
    <property type="entry name" value="FecR"/>
</dbReference>
<gene>
    <name evidence="3" type="ORF">COY52_02675</name>
</gene>
<evidence type="ECO:0000256" key="1">
    <source>
        <dbReference type="SAM" id="MobiDB-lite"/>
    </source>
</evidence>
<evidence type="ECO:0000313" key="4">
    <source>
        <dbReference type="Proteomes" id="UP000229307"/>
    </source>
</evidence>
<dbReference type="PANTHER" id="PTHR38731">
    <property type="entry name" value="LIPL45-RELATED LIPOPROTEIN-RELATED"/>
    <property type="match status" value="1"/>
</dbReference>
<name>A0A2M7SE57_9BACT</name>
<accession>A0A2M7SE57</accession>
<organism evidence="3 4">
    <name type="scientific">Candidatus Desantisbacteria bacterium CG_4_10_14_0_8_um_filter_48_22</name>
    <dbReference type="NCBI Taxonomy" id="1974543"/>
    <lineage>
        <taxon>Bacteria</taxon>
        <taxon>Candidatus Desantisiibacteriota</taxon>
    </lineage>
</organism>
<comment type="caution">
    <text evidence="3">The sequence shown here is derived from an EMBL/GenBank/DDBJ whole genome shotgun (WGS) entry which is preliminary data.</text>
</comment>
<reference evidence="4" key="1">
    <citation type="submission" date="2017-09" db="EMBL/GenBank/DDBJ databases">
        <title>Depth-based differentiation of microbial function through sediment-hosted aquifers and enrichment of novel symbionts in the deep terrestrial subsurface.</title>
        <authorList>
            <person name="Probst A.J."/>
            <person name="Ladd B."/>
            <person name="Jarett J.K."/>
            <person name="Geller-Mcgrath D.E."/>
            <person name="Sieber C.M.K."/>
            <person name="Emerson J.B."/>
            <person name="Anantharaman K."/>
            <person name="Thomas B.C."/>
            <person name="Malmstrom R."/>
            <person name="Stieglmeier M."/>
            <person name="Klingl A."/>
            <person name="Woyke T."/>
            <person name="Ryan C.M."/>
            <person name="Banfield J.F."/>
        </authorList>
    </citation>
    <scope>NUCLEOTIDE SEQUENCE [LARGE SCALE GENOMIC DNA]</scope>
</reference>
<dbReference type="AlphaFoldDB" id="A0A2M7SE57"/>
<dbReference type="Pfam" id="PF04773">
    <property type="entry name" value="FecR"/>
    <property type="match status" value="1"/>
</dbReference>
<evidence type="ECO:0000259" key="2">
    <source>
        <dbReference type="Pfam" id="PF04773"/>
    </source>
</evidence>
<dbReference type="Gene3D" id="2.60.120.1440">
    <property type="match status" value="1"/>
</dbReference>
<proteinExistence type="predicted"/>
<sequence>MKPQSNNKSNCKLQIANWLILINLLAFLIMVDTVAQAARIATLSLFSGKVEVQRSQKDSWEPVKIKMPLYVKDKVRTAAKSSAEIVLDDNSILRLKERSVMEIRDLSEERGARNTSFGVLIGKVWTSVTPQPAGSKFQILSTSATVGVRGTVMAVSVDVEQNMRVLLFEGSAMITTIRARMEEAQSLMLSANQAVNITPVVLSQPEPIKRQERGEWDDFIKEMDKIKDAAAPEAGIKPGGTIKYSIKAKNVEGKEKESAKYSIETKGGTRQETQ</sequence>